<keyword evidence="7" id="KW-1185">Reference proteome</keyword>
<comment type="caution">
    <text evidence="6">The sequence shown here is derived from an EMBL/GenBank/DDBJ whole genome shotgun (WGS) entry which is preliminary data.</text>
</comment>
<keyword evidence="4" id="KW-0804">Transcription</keyword>
<protein>
    <submittedName>
        <fullName evidence="6">MerR family transcriptional regulator</fullName>
    </submittedName>
</protein>
<reference evidence="7" key="1">
    <citation type="submission" date="2019-06" db="EMBL/GenBank/DDBJ databases">
        <title>The complete genome of Emcibacter congregatus ZYLT.</title>
        <authorList>
            <person name="Zhao Z."/>
        </authorList>
    </citation>
    <scope>NUCLEOTIDE SEQUENCE [LARGE SCALE GENOMIC DNA]</scope>
    <source>
        <strain evidence="7">MCCC 1A06723</strain>
    </source>
</reference>
<dbReference type="Gene3D" id="1.10.1660.10">
    <property type="match status" value="1"/>
</dbReference>
<dbReference type="RefSeq" id="WP_139940256.1">
    <property type="nucleotide sequence ID" value="NZ_JBHSYP010000008.1"/>
</dbReference>
<dbReference type="Pfam" id="PF13411">
    <property type="entry name" value="MerR_1"/>
    <property type="match status" value="1"/>
</dbReference>
<evidence type="ECO:0000256" key="4">
    <source>
        <dbReference type="ARBA" id="ARBA00023163"/>
    </source>
</evidence>
<dbReference type="GO" id="GO:0003677">
    <property type="term" value="F:DNA binding"/>
    <property type="evidence" value="ECO:0007669"/>
    <property type="project" value="UniProtKB-KW"/>
</dbReference>
<dbReference type="PROSITE" id="PS50937">
    <property type="entry name" value="HTH_MERR_2"/>
    <property type="match status" value="1"/>
</dbReference>
<dbReference type="Proteomes" id="UP000319148">
    <property type="component" value="Unassembled WGS sequence"/>
</dbReference>
<sequence length="259" mass="29877">MKKGTSNQPETDDKPTLRMRDLIRDSGLPRETIHYYINEGLLPPAYKVKKNSAFYGPEHLERLQQIRILREERFLPIKAIKAIYAQKPQSKFSDEQLDYFRHLRLRFPDSVNPGAEKYIPLSSLASQKLSDQELADFVKQGLVDVVEQDGEQMVTKEDAVVLETWVQFNKLGFTREKGYSPSLLNLWDKAIEEMVSDEFSFIAPVILDREGEDVVDFGARVIDSIERLIQALHVKKARKLFSTLEFDESGIDAEVRKDQ</sequence>
<evidence type="ECO:0000259" key="5">
    <source>
        <dbReference type="PROSITE" id="PS50937"/>
    </source>
</evidence>
<gene>
    <name evidence="6" type="ORF">FIV46_08015</name>
</gene>
<dbReference type="OrthoDB" id="9802944at2"/>
<feature type="domain" description="HTH merR-type" evidence="5">
    <location>
        <begin position="16"/>
        <end position="86"/>
    </location>
</feature>
<dbReference type="EMBL" id="VFIY01000006">
    <property type="protein sequence ID" value="TPD60662.1"/>
    <property type="molecule type" value="Genomic_DNA"/>
</dbReference>
<dbReference type="SUPFAM" id="SSF46955">
    <property type="entry name" value="Putative DNA-binding domain"/>
    <property type="match status" value="1"/>
</dbReference>
<evidence type="ECO:0000256" key="2">
    <source>
        <dbReference type="ARBA" id="ARBA00023015"/>
    </source>
</evidence>
<dbReference type="GO" id="GO:0003700">
    <property type="term" value="F:DNA-binding transcription factor activity"/>
    <property type="evidence" value="ECO:0007669"/>
    <property type="project" value="InterPro"/>
</dbReference>
<keyword evidence="3" id="KW-0238">DNA-binding</keyword>
<keyword evidence="2" id="KW-0805">Transcription regulation</keyword>
<accession>A0A501PKP7</accession>
<evidence type="ECO:0000256" key="3">
    <source>
        <dbReference type="ARBA" id="ARBA00023125"/>
    </source>
</evidence>
<dbReference type="PANTHER" id="PTHR30204:SF69">
    <property type="entry name" value="MERR-FAMILY TRANSCRIPTIONAL REGULATOR"/>
    <property type="match status" value="1"/>
</dbReference>
<dbReference type="AlphaFoldDB" id="A0A501PKP7"/>
<dbReference type="PANTHER" id="PTHR30204">
    <property type="entry name" value="REDOX-CYCLING DRUG-SENSING TRANSCRIPTIONAL ACTIVATOR SOXR"/>
    <property type="match status" value="1"/>
</dbReference>
<dbReference type="SMART" id="SM00422">
    <property type="entry name" value="HTH_MERR"/>
    <property type="match status" value="1"/>
</dbReference>
<evidence type="ECO:0000256" key="1">
    <source>
        <dbReference type="ARBA" id="ARBA00022491"/>
    </source>
</evidence>
<evidence type="ECO:0000313" key="6">
    <source>
        <dbReference type="EMBL" id="TPD60662.1"/>
    </source>
</evidence>
<dbReference type="InterPro" id="IPR009061">
    <property type="entry name" value="DNA-bd_dom_put_sf"/>
</dbReference>
<organism evidence="6 7">
    <name type="scientific">Emcibacter nanhaiensis</name>
    <dbReference type="NCBI Taxonomy" id="1505037"/>
    <lineage>
        <taxon>Bacteria</taxon>
        <taxon>Pseudomonadati</taxon>
        <taxon>Pseudomonadota</taxon>
        <taxon>Alphaproteobacteria</taxon>
        <taxon>Emcibacterales</taxon>
        <taxon>Emcibacteraceae</taxon>
        <taxon>Emcibacter</taxon>
    </lineage>
</organism>
<proteinExistence type="predicted"/>
<name>A0A501PKP7_9PROT</name>
<dbReference type="InterPro" id="IPR047057">
    <property type="entry name" value="MerR_fam"/>
</dbReference>
<evidence type="ECO:0000313" key="7">
    <source>
        <dbReference type="Proteomes" id="UP000319148"/>
    </source>
</evidence>
<dbReference type="InterPro" id="IPR000551">
    <property type="entry name" value="MerR-type_HTH_dom"/>
</dbReference>
<keyword evidence="1" id="KW-0678">Repressor</keyword>